<keyword evidence="3 5" id="KW-0269">Exonuclease</keyword>
<reference evidence="5" key="1">
    <citation type="journal article" date="2018" name="Genome Biol.">
        <title>SKESA: strategic k-mer extension for scrupulous assemblies.</title>
        <authorList>
            <person name="Souvorov A."/>
            <person name="Agarwala R."/>
            <person name="Lipman D.J."/>
        </authorList>
    </citation>
    <scope>NUCLEOTIDE SEQUENCE</scope>
    <source>
        <strain evidence="5">BCW_3452</strain>
    </source>
</reference>
<evidence type="ECO:0000313" key="5">
    <source>
        <dbReference type="EMBL" id="HAS8538509.1"/>
    </source>
</evidence>
<gene>
    <name evidence="5" type="ORF">I7730_01755</name>
</gene>
<dbReference type="SUPFAM" id="SSF53098">
    <property type="entry name" value="Ribonuclease H-like"/>
    <property type="match status" value="1"/>
</dbReference>
<dbReference type="PANTHER" id="PTHR23044">
    <property type="entry name" value="3'-5' EXONUCLEASE ERI1-RELATED"/>
    <property type="match status" value="1"/>
</dbReference>
<name>A0A8H9K7G7_VIBVL</name>
<evidence type="ECO:0000256" key="1">
    <source>
        <dbReference type="ARBA" id="ARBA00022722"/>
    </source>
</evidence>
<dbReference type="Gene3D" id="3.30.420.10">
    <property type="entry name" value="Ribonuclease H-like superfamily/Ribonuclease H"/>
    <property type="match status" value="1"/>
</dbReference>
<reference evidence="5" key="2">
    <citation type="submission" date="2019-01" db="EMBL/GenBank/DDBJ databases">
        <authorList>
            <consortium name="NCBI Pathogen Detection Project"/>
        </authorList>
    </citation>
    <scope>NUCLEOTIDE SEQUENCE</scope>
    <source>
        <strain evidence="5">BCW_3452</strain>
    </source>
</reference>
<dbReference type="AlphaFoldDB" id="A0A8H9K7G7"/>
<evidence type="ECO:0000256" key="3">
    <source>
        <dbReference type="ARBA" id="ARBA00022839"/>
    </source>
</evidence>
<dbReference type="InterPro" id="IPR012337">
    <property type="entry name" value="RNaseH-like_sf"/>
</dbReference>
<dbReference type="PANTHER" id="PTHR23044:SF61">
    <property type="entry name" value="3'-5' EXORIBONUCLEASE 1-RELATED"/>
    <property type="match status" value="1"/>
</dbReference>
<dbReference type="GO" id="GO:0006259">
    <property type="term" value="P:DNA metabolic process"/>
    <property type="evidence" value="ECO:0007669"/>
    <property type="project" value="UniProtKB-ARBA"/>
</dbReference>
<dbReference type="InterPro" id="IPR051274">
    <property type="entry name" value="3-5_Exoribonuclease"/>
</dbReference>
<feature type="domain" description="Exonuclease" evidence="4">
    <location>
        <begin position="15"/>
        <end position="178"/>
    </location>
</feature>
<keyword evidence="1" id="KW-0540">Nuclease</keyword>
<protein>
    <submittedName>
        <fullName evidence="5">Exonuclease domain-containing protein</fullName>
    </submittedName>
</protein>
<evidence type="ECO:0000256" key="2">
    <source>
        <dbReference type="ARBA" id="ARBA00022801"/>
    </source>
</evidence>
<accession>A0A8H9K7G7</accession>
<dbReference type="GO" id="GO:0000175">
    <property type="term" value="F:3'-5'-RNA exonuclease activity"/>
    <property type="evidence" value="ECO:0007669"/>
    <property type="project" value="InterPro"/>
</dbReference>
<organism evidence="5">
    <name type="scientific">Vibrio vulnificus</name>
    <dbReference type="NCBI Taxonomy" id="672"/>
    <lineage>
        <taxon>Bacteria</taxon>
        <taxon>Pseudomonadati</taxon>
        <taxon>Pseudomonadota</taxon>
        <taxon>Gammaproteobacteria</taxon>
        <taxon>Vibrionales</taxon>
        <taxon>Vibrionaceae</taxon>
        <taxon>Vibrio</taxon>
    </lineage>
</organism>
<comment type="caution">
    <text evidence="5">The sequence shown here is derived from an EMBL/GenBank/DDBJ whole genome shotgun (WGS) entry which is preliminary data.</text>
</comment>
<dbReference type="CDD" id="cd06133">
    <property type="entry name" value="ERI-1_3'hExo_like"/>
    <property type="match status" value="1"/>
</dbReference>
<dbReference type="InterPro" id="IPR047201">
    <property type="entry name" value="ERI-1_3'hExo-like"/>
</dbReference>
<proteinExistence type="predicted"/>
<evidence type="ECO:0000259" key="4">
    <source>
        <dbReference type="Pfam" id="PF00929"/>
    </source>
</evidence>
<dbReference type="Proteomes" id="UP000863257">
    <property type="component" value="Unassembled WGS sequence"/>
</dbReference>
<keyword evidence="2" id="KW-0378">Hydrolase</keyword>
<dbReference type="EMBL" id="DACRBY010000001">
    <property type="protein sequence ID" value="HAS8538509.1"/>
    <property type="molecule type" value="Genomic_DNA"/>
</dbReference>
<dbReference type="GO" id="GO:0003676">
    <property type="term" value="F:nucleic acid binding"/>
    <property type="evidence" value="ECO:0007669"/>
    <property type="project" value="InterPro"/>
</dbReference>
<sequence length="185" mass="21075">MTQKYFNEDTHVACVDFEFNIPRSGRLAEKHIVEVGVIICDLRGCEIDRLSMMVRPLGRLSEKTLSFLGKTRSEFESAPSLSDAVNAMEALFRKHNVQMWCSWGDMDLKVARSQFGLIGFHNSLVLSTEYVDLQNEWAYSYNHIGKRMSLIDVVEDFIGVWEGNQHLAVDDAKNLSRVLSILEAN</sequence>
<dbReference type="Pfam" id="PF00929">
    <property type="entry name" value="RNase_T"/>
    <property type="match status" value="1"/>
</dbReference>
<dbReference type="InterPro" id="IPR013520">
    <property type="entry name" value="Ribonucl_H"/>
</dbReference>
<dbReference type="InterPro" id="IPR036397">
    <property type="entry name" value="RNaseH_sf"/>
</dbReference>